<dbReference type="InterPro" id="IPR011737">
    <property type="entry name" value="CHP02206_TP0381"/>
</dbReference>
<dbReference type="KEGG" id="saco:SAME_01781"/>
<dbReference type="AlphaFoldDB" id="A0A239XBF9"/>
<evidence type="ECO:0000256" key="1">
    <source>
        <dbReference type="SAM" id="Phobius"/>
    </source>
</evidence>
<keyword evidence="1" id="KW-0812">Transmembrane</keyword>
<feature type="transmembrane region" description="Helical" evidence="1">
    <location>
        <begin position="158"/>
        <end position="183"/>
    </location>
</feature>
<reference evidence="2 3" key="1">
    <citation type="submission" date="2017-06" db="EMBL/GenBank/DDBJ databases">
        <authorList>
            <consortium name="Pathogen Informatics"/>
        </authorList>
    </citation>
    <scope>NUCLEOTIDE SEQUENCE [LARGE SCALE GENOMIC DNA]</scope>
    <source>
        <strain evidence="2 3">NCTC11291</strain>
    </source>
</reference>
<dbReference type="Proteomes" id="UP000215144">
    <property type="component" value="Chromosome 1"/>
</dbReference>
<dbReference type="OrthoDB" id="9813172at2"/>
<feature type="transmembrane region" description="Helical" evidence="1">
    <location>
        <begin position="99"/>
        <end position="117"/>
    </location>
</feature>
<evidence type="ECO:0000313" key="3">
    <source>
        <dbReference type="Proteomes" id="UP000215144"/>
    </source>
</evidence>
<accession>A0A239XBF9</accession>
<dbReference type="RefSeq" id="WP_017769348.1">
    <property type="nucleotide sequence ID" value="NZ_LT906454.1"/>
</dbReference>
<proteinExistence type="predicted"/>
<organism evidence="2 3">
    <name type="scientific">Streptococcus acidominimus</name>
    <dbReference type="NCBI Taxonomy" id="1326"/>
    <lineage>
        <taxon>Bacteria</taxon>
        <taxon>Bacillati</taxon>
        <taxon>Bacillota</taxon>
        <taxon>Bacilli</taxon>
        <taxon>Lactobacillales</taxon>
        <taxon>Streptococcaceae</taxon>
        <taxon>Streptococcus</taxon>
    </lineage>
</organism>
<feature type="transmembrane region" description="Helical" evidence="1">
    <location>
        <begin position="20"/>
        <end position="41"/>
    </location>
</feature>
<sequence>MYSIMSIITGTASHAPRITPLVYSFLLTLVILSIGMTRLFYNLSGYQIFWRRLQFFQIISLYGWYLLVHFDVTECLPFYHCRLATLAILFLPKGRIKTYFAYLGTAGAICALSYPIFDPYPFPHLTILSYVFGHMALLINSLIYLYQSESRIQLSLKTILQMTFIVNLMIGLVDLVFQANYGFLRETPILASKNGMLNLLIVSLVISILMALVQRIMSRELERVTVRV</sequence>
<feature type="transmembrane region" description="Helical" evidence="1">
    <location>
        <begin position="123"/>
        <end position="146"/>
    </location>
</feature>
<keyword evidence="1" id="KW-0472">Membrane</keyword>
<protein>
    <submittedName>
        <fullName evidence="2">Major facilitator superfamily permease</fullName>
    </submittedName>
</protein>
<gene>
    <name evidence="2" type="ORF">SAMEA4504048_01781</name>
</gene>
<name>A0A239XBF9_STRAI</name>
<evidence type="ECO:0000313" key="2">
    <source>
        <dbReference type="EMBL" id="SNV43995.1"/>
    </source>
</evidence>
<dbReference type="EMBL" id="LT906454">
    <property type="protein sequence ID" value="SNV43995.1"/>
    <property type="molecule type" value="Genomic_DNA"/>
</dbReference>
<feature type="transmembrane region" description="Helical" evidence="1">
    <location>
        <begin position="195"/>
        <end position="213"/>
    </location>
</feature>
<keyword evidence="1" id="KW-1133">Transmembrane helix</keyword>
<dbReference type="NCBIfam" id="TIGR02206">
    <property type="entry name" value="intg_mem_TP0381"/>
    <property type="match status" value="1"/>
</dbReference>
<feature type="transmembrane region" description="Helical" evidence="1">
    <location>
        <begin position="53"/>
        <end position="70"/>
    </location>
</feature>
<dbReference type="Pfam" id="PF14808">
    <property type="entry name" value="TMEM164"/>
    <property type="match status" value="1"/>
</dbReference>